<dbReference type="PANTHER" id="PTHR43821">
    <property type="entry name" value="NAD(P)H NITROREDUCTASE YDJA-RELATED"/>
    <property type="match status" value="1"/>
</dbReference>
<evidence type="ECO:0000256" key="8">
    <source>
        <dbReference type="PIRSR" id="PIRSR000232-1"/>
    </source>
</evidence>
<keyword evidence="4 7" id="KW-0521">NADP</keyword>
<dbReference type="EC" id="1.-.-.-" evidence="7"/>
<dbReference type="PIRSF" id="PIRSF000232">
    <property type="entry name" value="YdjA"/>
    <property type="match status" value="1"/>
</dbReference>
<feature type="domain" description="Nitroreductase" evidence="10">
    <location>
        <begin position="14"/>
        <end position="173"/>
    </location>
</feature>
<dbReference type="PANTHER" id="PTHR43821:SF1">
    <property type="entry name" value="NAD(P)H NITROREDUCTASE YDJA-RELATED"/>
    <property type="match status" value="1"/>
</dbReference>
<keyword evidence="6 7" id="KW-0520">NAD</keyword>
<evidence type="ECO:0000256" key="2">
    <source>
        <dbReference type="ARBA" id="ARBA00022630"/>
    </source>
</evidence>
<dbReference type="Proteomes" id="UP000516369">
    <property type="component" value="Chromosome"/>
</dbReference>
<dbReference type="InterPro" id="IPR000415">
    <property type="entry name" value="Nitroreductase-like"/>
</dbReference>
<evidence type="ECO:0000256" key="6">
    <source>
        <dbReference type="ARBA" id="ARBA00023027"/>
    </source>
</evidence>
<comment type="cofactor">
    <cofactor evidence="8">
        <name>FMN</name>
        <dbReference type="ChEBI" id="CHEBI:58210"/>
    </cofactor>
    <text evidence="8">Binds 1 FMN per subunit.</text>
</comment>
<dbReference type="InterPro" id="IPR029479">
    <property type="entry name" value="Nitroreductase"/>
</dbReference>
<evidence type="ECO:0000256" key="4">
    <source>
        <dbReference type="ARBA" id="ARBA00022857"/>
    </source>
</evidence>
<dbReference type="Pfam" id="PF00881">
    <property type="entry name" value="Nitroreductase"/>
    <property type="match status" value="1"/>
</dbReference>
<keyword evidence="2 7" id="KW-0285">Flavoprotein</keyword>
<gene>
    <name evidence="11" type="ORF">HQ394_13955</name>
</gene>
<dbReference type="GO" id="GO:0016491">
    <property type="term" value="F:oxidoreductase activity"/>
    <property type="evidence" value="ECO:0007669"/>
    <property type="project" value="UniProtKB-UniRule"/>
</dbReference>
<keyword evidence="3 7" id="KW-0288">FMN</keyword>
<evidence type="ECO:0000256" key="7">
    <source>
        <dbReference type="PIRNR" id="PIRNR000232"/>
    </source>
</evidence>
<evidence type="ECO:0000256" key="5">
    <source>
        <dbReference type="ARBA" id="ARBA00023002"/>
    </source>
</evidence>
<evidence type="ECO:0000256" key="1">
    <source>
        <dbReference type="ARBA" id="ARBA00007118"/>
    </source>
</evidence>
<organism evidence="11 12">
    <name type="scientific">Defluviicoccus vanus</name>
    <dbReference type="NCBI Taxonomy" id="111831"/>
    <lineage>
        <taxon>Bacteria</taxon>
        <taxon>Pseudomonadati</taxon>
        <taxon>Pseudomonadota</taxon>
        <taxon>Alphaproteobacteria</taxon>
        <taxon>Rhodospirillales</taxon>
        <taxon>Rhodospirillaceae</taxon>
        <taxon>Defluviicoccus</taxon>
    </lineage>
</organism>
<name>A0A7H1N3E3_9PROT</name>
<evidence type="ECO:0000256" key="3">
    <source>
        <dbReference type="ARBA" id="ARBA00022643"/>
    </source>
</evidence>
<evidence type="ECO:0000313" key="11">
    <source>
        <dbReference type="EMBL" id="QNT70229.1"/>
    </source>
</evidence>
<dbReference type="EMBL" id="CP053923">
    <property type="protein sequence ID" value="QNT70229.1"/>
    <property type="molecule type" value="Genomic_DNA"/>
</dbReference>
<evidence type="ECO:0000259" key="10">
    <source>
        <dbReference type="Pfam" id="PF00881"/>
    </source>
</evidence>
<evidence type="ECO:0000313" key="12">
    <source>
        <dbReference type="Proteomes" id="UP000516369"/>
    </source>
</evidence>
<feature type="binding site" description="in other chain" evidence="8">
    <location>
        <begin position="17"/>
        <end position="19"/>
    </location>
    <ligand>
        <name>FMN</name>
        <dbReference type="ChEBI" id="CHEBI:58210"/>
        <note>ligand shared between dimeric partners</note>
    </ligand>
</feature>
<feature type="binding site" description="in other chain" evidence="8">
    <location>
        <begin position="143"/>
        <end position="145"/>
    </location>
    <ligand>
        <name>FMN</name>
        <dbReference type="ChEBI" id="CHEBI:58210"/>
        <note>ligand shared between dimeric partners</note>
    </ligand>
</feature>
<dbReference type="CDD" id="cd02135">
    <property type="entry name" value="YdjA-like"/>
    <property type="match status" value="1"/>
</dbReference>
<keyword evidence="12" id="KW-1185">Reference proteome</keyword>
<accession>A0A7H1N3E3</accession>
<feature type="region of interest" description="Disordered" evidence="9">
    <location>
        <begin position="178"/>
        <end position="201"/>
    </location>
</feature>
<proteinExistence type="inferred from homology"/>
<reference evidence="11 12" key="1">
    <citation type="submission" date="2020-05" db="EMBL/GenBank/DDBJ databases">
        <title>Complete closed genome sequence of Defluviicoccus vanus.</title>
        <authorList>
            <person name="Bessarab I."/>
            <person name="Arumugam K."/>
            <person name="Maszenan A.M."/>
            <person name="Seviour R.J."/>
            <person name="Williams R.B."/>
        </authorList>
    </citation>
    <scope>NUCLEOTIDE SEQUENCE [LARGE SCALE GENOMIC DNA]</scope>
    <source>
        <strain evidence="11 12">Ben 114</strain>
    </source>
</reference>
<feature type="binding site" evidence="8">
    <location>
        <position position="48"/>
    </location>
    <ligand>
        <name>FMN</name>
        <dbReference type="ChEBI" id="CHEBI:58210"/>
        <note>ligand shared between dimeric partners</note>
    </ligand>
</feature>
<protein>
    <recommendedName>
        <fullName evidence="7">Putative NAD(P)H nitroreductase</fullName>
        <ecNumber evidence="7">1.-.-.-</ecNumber>
    </recommendedName>
</protein>
<dbReference type="AlphaFoldDB" id="A0A7H1N3E3"/>
<dbReference type="RefSeq" id="WP_190260715.1">
    <property type="nucleotide sequence ID" value="NZ_CP053923.1"/>
</dbReference>
<dbReference type="SUPFAM" id="SSF55469">
    <property type="entry name" value="FMN-dependent nitroreductase-like"/>
    <property type="match status" value="1"/>
</dbReference>
<dbReference type="InterPro" id="IPR052530">
    <property type="entry name" value="NAD(P)H_nitroreductase"/>
</dbReference>
<dbReference type="Gene3D" id="3.40.109.10">
    <property type="entry name" value="NADH Oxidase"/>
    <property type="match status" value="1"/>
</dbReference>
<comment type="similarity">
    <text evidence="1 7">Belongs to the nitroreductase family.</text>
</comment>
<keyword evidence="5 7" id="KW-0560">Oxidoreductase</keyword>
<evidence type="ECO:0000256" key="9">
    <source>
        <dbReference type="SAM" id="MobiDB-lite"/>
    </source>
</evidence>
<sequence length="201" mass="21500">MPHEGDSSELLALINRRRSVAPKRLRPPGPTPTELAAMIDAALSAPDHGGLRPWRIIQVADSGRQRLAAAFVEAKRRRTPDVPQAILARERDKALHAPTLLVVCARPRGDRADIPAYEQLIAVGAAVQNLLLAAHVLGYGASLLSGEKARDPLVRACLGVALDEILVGFLSIGSIATPSPPRPPQHADAFFPSGAMRQHQP</sequence>
<dbReference type="KEGG" id="dvn:HQ394_13955"/>
<dbReference type="InterPro" id="IPR026021">
    <property type="entry name" value="YdjA-like"/>
</dbReference>